<evidence type="ECO:0000256" key="2">
    <source>
        <dbReference type="ARBA" id="ARBA00023180"/>
    </source>
</evidence>
<reference evidence="3 4" key="1">
    <citation type="journal article" date="2023" name="Arcadia Sci">
        <title>De novo assembly of a long-read Amblyomma americanum tick genome.</title>
        <authorList>
            <person name="Chou S."/>
            <person name="Poskanzer K.E."/>
            <person name="Rollins M."/>
            <person name="Thuy-Boun P.S."/>
        </authorList>
    </citation>
    <scope>NUCLEOTIDE SEQUENCE [LARGE SCALE GENOMIC DNA]</scope>
    <source>
        <strain evidence="3">F_SG_1</strain>
        <tissue evidence="3">Salivary glands</tissue>
    </source>
</reference>
<dbReference type="GO" id="GO:0061750">
    <property type="term" value="F:acid sphingomyelin phosphodiesterase activity"/>
    <property type="evidence" value="ECO:0007669"/>
    <property type="project" value="TreeGrafter"/>
</dbReference>
<keyword evidence="1" id="KW-0378">Hydrolase</keyword>
<proteinExistence type="predicted"/>
<evidence type="ECO:0000256" key="1">
    <source>
        <dbReference type="ARBA" id="ARBA00022801"/>
    </source>
</evidence>
<keyword evidence="4" id="KW-1185">Reference proteome</keyword>
<dbReference type="InterPro" id="IPR029052">
    <property type="entry name" value="Metallo-depent_PP-like"/>
</dbReference>
<sequence>MVPHDVWNTSRAGNLAVTKYTADAIAKFLPGVPVFPAVGNHEGHPANWFKATVRGEFFGHSHADELKVAYDSRYKKLAFGVAYLAPSLTTYGSGHPAFRIFTVDGGYSGASWVRLTPLQR</sequence>
<dbReference type="GO" id="GO:0006685">
    <property type="term" value="P:sphingomyelin catabolic process"/>
    <property type="evidence" value="ECO:0007669"/>
    <property type="project" value="TreeGrafter"/>
</dbReference>
<dbReference type="GO" id="GO:0016020">
    <property type="term" value="C:membrane"/>
    <property type="evidence" value="ECO:0007669"/>
    <property type="project" value="GOC"/>
</dbReference>
<accession>A0AAQ4DP10</accession>
<evidence type="ECO:0000313" key="3">
    <source>
        <dbReference type="EMBL" id="KAK8764200.1"/>
    </source>
</evidence>
<dbReference type="EMBL" id="JARKHS020028571">
    <property type="protein sequence ID" value="KAK8764200.1"/>
    <property type="molecule type" value="Genomic_DNA"/>
</dbReference>
<dbReference type="PANTHER" id="PTHR10340">
    <property type="entry name" value="SPHINGOMYELIN PHOSPHODIESTERASE"/>
    <property type="match status" value="1"/>
</dbReference>
<dbReference type="PANTHER" id="PTHR10340:SF34">
    <property type="entry name" value="SPHINGOMYELIN PHOSPHODIESTERASE"/>
    <property type="match status" value="1"/>
</dbReference>
<organism evidence="3 4">
    <name type="scientific">Amblyomma americanum</name>
    <name type="common">Lone star tick</name>
    <dbReference type="NCBI Taxonomy" id="6943"/>
    <lineage>
        <taxon>Eukaryota</taxon>
        <taxon>Metazoa</taxon>
        <taxon>Ecdysozoa</taxon>
        <taxon>Arthropoda</taxon>
        <taxon>Chelicerata</taxon>
        <taxon>Arachnida</taxon>
        <taxon>Acari</taxon>
        <taxon>Parasitiformes</taxon>
        <taxon>Ixodida</taxon>
        <taxon>Ixodoidea</taxon>
        <taxon>Ixodidae</taxon>
        <taxon>Amblyomminae</taxon>
        <taxon>Amblyomma</taxon>
    </lineage>
</organism>
<comment type="caution">
    <text evidence="3">The sequence shown here is derived from an EMBL/GenBank/DDBJ whole genome shotgun (WGS) entry which is preliminary data.</text>
</comment>
<protein>
    <recommendedName>
        <fullName evidence="5">Calcineurin-like phosphoesterase domain-containing protein</fullName>
    </recommendedName>
</protein>
<dbReference type="GO" id="GO:0005615">
    <property type="term" value="C:extracellular space"/>
    <property type="evidence" value="ECO:0007669"/>
    <property type="project" value="TreeGrafter"/>
</dbReference>
<evidence type="ECO:0008006" key="5">
    <source>
        <dbReference type="Google" id="ProtNLM"/>
    </source>
</evidence>
<dbReference type="GO" id="GO:0046513">
    <property type="term" value="P:ceramide biosynthetic process"/>
    <property type="evidence" value="ECO:0007669"/>
    <property type="project" value="TreeGrafter"/>
</dbReference>
<name>A0AAQ4DP10_AMBAM</name>
<dbReference type="SUPFAM" id="SSF56300">
    <property type="entry name" value="Metallo-dependent phosphatases"/>
    <property type="match status" value="1"/>
</dbReference>
<evidence type="ECO:0000313" key="4">
    <source>
        <dbReference type="Proteomes" id="UP001321473"/>
    </source>
</evidence>
<gene>
    <name evidence="3" type="ORF">V5799_033189</name>
</gene>
<dbReference type="AlphaFoldDB" id="A0AAQ4DP10"/>
<keyword evidence="2" id="KW-0325">Glycoprotein</keyword>
<dbReference type="GO" id="GO:0005764">
    <property type="term" value="C:lysosome"/>
    <property type="evidence" value="ECO:0007669"/>
    <property type="project" value="TreeGrafter"/>
</dbReference>
<dbReference type="Proteomes" id="UP001321473">
    <property type="component" value="Unassembled WGS sequence"/>
</dbReference>